<organism evidence="3 4">
    <name type="scientific">Trifolium subterraneum</name>
    <name type="common">Subterranean clover</name>
    <dbReference type="NCBI Taxonomy" id="3900"/>
    <lineage>
        <taxon>Eukaryota</taxon>
        <taxon>Viridiplantae</taxon>
        <taxon>Streptophyta</taxon>
        <taxon>Embryophyta</taxon>
        <taxon>Tracheophyta</taxon>
        <taxon>Spermatophyta</taxon>
        <taxon>Magnoliopsida</taxon>
        <taxon>eudicotyledons</taxon>
        <taxon>Gunneridae</taxon>
        <taxon>Pentapetalae</taxon>
        <taxon>rosids</taxon>
        <taxon>fabids</taxon>
        <taxon>Fabales</taxon>
        <taxon>Fabaceae</taxon>
        <taxon>Papilionoideae</taxon>
        <taxon>50 kb inversion clade</taxon>
        <taxon>NPAAA clade</taxon>
        <taxon>Hologalegina</taxon>
        <taxon>IRL clade</taxon>
        <taxon>Trifolieae</taxon>
        <taxon>Trifolium</taxon>
    </lineage>
</organism>
<dbReference type="AlphaFoldDB" id="A0A2Z6MC68"/>
<protein>
    <submittedName>
        <fullName evidence="3">Uncharacterized protein</fullName>
    </submittedName>
</protein>
<evidence type="ECO:0000256" key="2">
    <source>
        <dbReference type="SAM" id="MobiDB-lite"/>
    </source>
</evidence>
<evidence type="ECO:0000256" key="1">
    <source>
        <dbReference type="SAM" id="Coils"/>
    </source>
</evidence>
<gene>
    <name evidence="3" type="ORF">TSUD_78590</name>
</gene>
<feature type="region of interest" description="Disordered" evidence="2">
    <location>
        <begin position="1"/>
        <end position="44"/>
    </location>
</feature>
<dbReference type="Proteomes" id="UP000242715">
    <property type="component" value="Unassembled WGS sequence"/>
</dbReference>
<feature type="compositionally biased region" description="Basic and acidic residues" evidence="2">
    <location>
        <begin position="58"/>
        <end position="68"/>
    </location>
</feature>
<feature type="region of interest" description="Disordered" evidence="2">
    <location>
        <begin position="423"/>
        <end position="460"/>
    </location>
</feature>
<dbReference type="EMBL" id="DF973203">
    <property type="protein sequence ID" value="GAU19733.1"/>
    <property type="molecule type" value="Genomic_DNA"/>
</dbReference>
<feature type="coiled-coil region" evidence="1">
    <location>
        <begin position="323"/>
        <end position="392"/>
    </location>
</feature>
<dbReference type="PANTHER" id="PTHR35468:SF1">
    <property type="entry name" value="MYOSIN-LIKE PROTEIN"/>
    <property type="match status" value="1"/>
</dbReference>
<feature type="compositionally biased region" description="Basic and acidic residues" evidence="2">
    <location>
        <begin position="429"/>
        <end position="440"/>
    </location>
</feature>
<feature type="coiled-coil region" evidence="1">
    <location>
        <begin position="101"/>
        <end position="163"/>
    </location>
</feature>
<sequence>MSITPSSRKPKWHHHQPPPPTPRILHFPRRPRRRLPSSTLPRRENNMLATLFDREKQAPCEERRERVVNENGGGGGNGSSLEEEKWKFQAEMLRAECNLLRMEKEIAVKKLERTRSKMERTLRSAVHTLVSGRIKICEGKNIDRALDEEIRELTEKLKKLQKRSTVKDFERRRRSSRNFDKQVSVLQRRLEKIGGPSDEIYLREFEEMENISFSVKRSSRFDDSVVASGKLNVEILRRKMEGLSKGILLERMEEEYNSLLSTASSSLASSGSSSKRVEFQVPHQEILPSEGNLCSGHCKTIVRRIVEQVRVETEQWSQMQKMLGLVREEMEELQASRDFWEERALHSDSQIQSLHNSVQEWKQRALTSESKKDELEAKLSVLYGDLEKLRNEQHAVKGTKCSSNALDTQNEFEKHIVVFSSKENSSDVTENRKRSEVLRKGERKTHAASARGGLLVPKRPPFRDIGNNSSLLMRENGQTVFPLHCHLSSNAEKTYHLNA</sequence>
<reference evidence="4" key="1">
    <citation type="journal article" date="2017" name="Front. Plant Sci.">
        <title>Climate Clever Clovers: New Paradigm to Reduce the Environmental Footprint of Ruminants by Breeding Low Methanogenic Forages Utilizing Haplotype Variation.</title>
        <authorList>
            <person name="Kaur P."/>
            <person name="Appels R."/>
            <person name="Bayer P.E."/>
            <person name="Keeble-Gagnere G."/>
            <person name="Wang J."/>
            <person name="Hirakawa H."/>
            <person name="Shirasawa K."/>
            <person name="Vercoe P."/>
            <person name="Stefanova K."/>
            <person name="Durmic Z."/>
            <person name="Nichols P."/>
            <person name="Revell C."/>
            <person name="Isobe S.N."/>
            <person name="Edwards D."/>
            <person name="Erskine W."/>
        </authorList>
    </citation>
    <scope>NUCLEOTIDE SEQUENCE [LARGE SCALE GENOMIC DNA]</scope>
    <source>
        <strain evidence="4">cv. Daliak</strain>
    </source>
</reference>
<keyword evidence="4" id="KW-1185">Reference proteome</keyword>
<dbReference type="PANTHER" id="PTHR35468">
    <property type="entry name" value="MYOSIN-LIKE PROTEIN"/>
    <property type="match status" value="1"/>
</dbReference>
<proteinExistence type="predicted"/>
<evidence type="ECO:0000313" key="3">
    <source>
        <dbReference type="EMBL" id="GAU19733.1"/>
    </source>
</evidence>
<name>A0A2Z6MC68_TRISU</name>
<feature type="region of interest" description="Disordered" evidence="2">
    <location>
        <begin position="58"/>
        <end position="81"/>
    </location>
</feature>
<dbReference type="SUPFAM" id="SSF57997">
    <property type="entry name" value="Tropomyosin"/>
    <property type="match status" value="1"/>
</dbReference>
<evidence type="ECO:0000313" key="4">
    <source>
        <dbReference type="Proteomes" id="UP000242715"/>
    </source>
</evidence>
<dbReference type="OrthoDB" id="1921697at2759"/>
<keyword evidence="1" id="KW-0175">Coiled coil</keyword>
<feature type="compositionally biased region" description="Basic residues" evidence="2">
    <location>
        <begin position="26"/>
        <end position="35"/>
    </location>
</feature>
<accession>A0A2Z6MC68</accession>